<sequence>MKKVMLFLTFTGVLVSCSNDENPEAKTIVEEVTISNTETFNYNLGYFGVEEGATVQKHPENADLSEIIHDVVPGDFIYQYKAQANFQGKDYVEIWTGRGSDGASPGNTIEVVKITFNITE</sequence>
<proteinExistence type="predicted"/>
<gene>
    <name evidence="1" type="ORF">ACFSTG_07350</name>
</gene>
<comment type="caution">
    <text evidence="1">The sequence shown here is derived from an EMBL/GenBank/DDBJ whole genome shotgun (WGS) entry which is preliminary data.</text>
</comment>
<reference evidence="2" key="1">
    <citation type="journal article" date="2019" name="Int. J. Syst. Evol. Microbiol.">
        <title>The Global Catalogue of Microorganisms (GCM) 10K type strain sequencing project: providing services to taxonomists for standard genome sequencing and annotation.</title>
        <authorList>
            <consortium name="The Broad Institute Genomics Platform"/>
            <consortium name="The Broad Institute Genome Sequencing Center for Infectious Disease"/>
            <person name="Wu L."/>
            <person name="Ma J."/>
        </authorList>
    </citation>
    <scope>NUCLEOTIDE SEQUENCE [LARGE SCALE GENOMIC DNA]</scope>
    <source>
        <strain evidence="2">KCTC 42585</strain>
    </source>
</reference>
<evidence type="ECO:0000313" key="1">
    <source>
        <dbReference type="EMBL" id="MFD2517704.1"/>
    </source>
</evidence>
<dbReference type="RefSeq" id="WP_380750368.1">
    <property type="nucleotide sequence ID" value="NZ_JBHULT010000006.1"/>
</dbReference>
<accession>A0ABW5IW64</accession>
<dbReference type="EMBL" id="JBHULT010000006">
    <property type="protein sequence ID" value="MFD2517704.1"/>
    <property type="molecule type" value="Genomic_DNA"/>
</dbReference>
<organism evidence="1 2">
    <name type="scientific">Salinimicrobium flavum</name>
    <dbReference type="NCBI Taxonomy" id="1737065"/>
    <lineage>
        <taxon>Bacteria</taxon>
        <taxon>Pseudomonadati</taxon>
        <taxon>Bacteroidota</taxon>
        <taxon>Flavobacteriia</taxon>
        <taxon>Flavobacteriales</taxon>
        <taxon>Flavobacteriaceae</taxon>
        <taxon>Salinimicrobium</taxon>
    </lineage>
</organism>
<dbReference type="PROSITE" id="PS51257">
    <property type="entry name" value="PROKAR_LIPOPROTEIN"/>
    <property type="match status" value="1"/>
</dbReference>
<keyword evidence="2" id="KW-1185">Reference proteome</keyword>
<name>A0ABW5IW64_9FLAO</name>
<dbReference type="Proteomes" id="UP001597468">
    <property type="component" value="Unassembled WGS sequence"/>
</dbReference>
<evidence type="ECO:0000313" key="2">
    <source>
        <dbReference type="Proteomes" id="UP001597468"/>
    </source>
</evidence>
<protein>
    <submittedName>
        <fullName evidence="1">Uncharacterized protein</fullName>
    </submittedName>
</protein>